<keyword evidence="2" id="KW-1185">Reference proteome</keyword>
<feature type="region of interest" description="Disordered" evidence="1">
    <location>
        <begin position="127"/>
        <end position="150"/>
    </location>
</feature>
<dbReference type="GeneID" id="117670447"/>
<feature type="compositionally biased region" description="Polar residues" evidence="1">
    <location>
        <begin position="203"/>
        <end position="219"/>
    </location>
</feature>
<feature type="compositionally biased region" description="Basic and acidic residues" evidence="1">
    <location>
        <begin position="268"/>
        <end position="277"/>
    </location>
</feature>
<dbReference type="AlphaFoldDB" id="A0A6P9CQS8"/>
<proteinExistence type="predicted"/>
<feature type="compositionally biased region" description="Low complexity" evidence="1">
    <location>
        <begin position="134"/>
        <end position="147"/>
    </location>
</feature>
<reference evidence="3" key="1">
    <citation type="submission" date="2025-08" db="UniProtKB">
        <authorList>
            <consortium name="RefSeq"/>
        </authorList>
    </citation>
    <scope>IDENTIFICATION</scope>
    <source>
        <tissue evidence="3">Blood</tissue>
    </source>
</reference>
<protein>
    <submittedName>
        <fullName evidence="3">Uncharacterized protein LOC117670447</fullName>
    </submittedName>
</protein>
<dbReference type="OMA" id="GWVHKVL"/>
<dbReference type="KEGG" id="pgut:117670447"/>
<organism evidence="2 3">
    <name type="scientific">Pantherophis guttatus</name>
    <name type="common">Corn snake</name>
    <name type="synonym">Elaphe guttata</name>
    <dbReference type="NCBI Taxonomy" id="94885"/>
    <lineage>
        <taxon>Eukaryota</taxon>
        <taxon>Metazoa</taxon>
        <taxon>Chordata</taxon>
        <taxon>Craniata</taxon>
        <taxon>Vertebrata</taxon>
        <taxon>Euteleostomi</taxon>
        <taxon>Lepidosauria</taxon>
        <taxon>Squamata</taxon>
        <taxon>Bifurcata</taxon>
        <taxon>Unidentata</taxon>
        <taxon>Episquamata</taxon>
        <taxon>Toxicofera</taxon>
        <taxon>Serpentes</taxon>
        <taxon>Colubroidea</taxon>
        <taxon>Colubridae</taxon>
        <taxon>Colubrinae</taxon>
        <taxon>Pantherophis</taxon>
    </lineage>
</organism>
<evidence type="ECO:0000313" key="3">
    <source>
        <dbReference type="RefSeq" id="XP_034281481.1"/>
    </source>
</evidence>
<evidence type="ECO:0000256" key="1">
    <source>
        <dbReference type="SAM" id="MobiDB-lite"/>
    </source>
</evidence>
<feature type="compositionally biased region" description="Basic and acidic residues" evidence="1">
    <location>
        <begin position="167"/>
        <end position="187"/>
    </location>
</feature>
<feature type="compositionally biased region" description="Polar residues" evidence="1">
    <location>
        <begin position="258"/>
        <end position="267"/>
    </location>
</feature>
<dbReference type="InParanoid" id="A0A6P9CQS8"/>
<name>A0A6P9CQS8_PANGU</name>
<accession>A0A6P9CQS8</accession>
<dbReference type="RefSeq" id="XP_034281481.1">
    <property type="nucleotide sequence ID" value="XM_034425590.2"/>
</dbReference>
<dbReference type="Proteomes" id="UP001652622">
    <property type="component" value="Unplaced"/>
</dbReference>
<gene>
    <name evidence="3" type="primary">LOC117670447</name>
</gene>
<sequence>MFDWIEKVVPQPPVKIHVSVVGEKDAPVEQSVAVDGPELAKKLPKGDCCNPAEASIPEEGLGTMDLWLPRERAGQGLLFWLSQRLQKTIPQLPESSQVLEASIDIPEEMEIQSFHEEEEELAITVLESEEESEVQSSSDSNTPDNTNGGKVFTWLMEGFEKLMPQPENRKKTEERIPGRAAEADLKGSGRVTSQSDPLPGSPPSSTGAMNGTSDKQSYLSLPLFPQRPGGNGAQSLFKCFLQGLEKVMPQPVTKAKQDGQQTKSTVQGREEETSKGA</sequence>
<feature type="region of interest" description="Disordered" evidence="1">
    <location>
        <begin position="250"/>
        <end position="277"/>
    </location>
</feature>
<feature type="region of interest" description="Disordered" evidence="1">
    <location>
        <begin position="162"/>
        <end position="232"/>
    </location>
</feature>
<evidence type="ECO:0000313" key="2">
    <source>
        <dbReference type="Proteomes" id="UP001652622"/>
    </source>
</evidence>